<evidence type="ECO:0000313" key="2">
    <source>
        <dbReference type="EMBL" id="OCS90860.1"/>
    </source>
</evidence>
<dbReference type="Proteomes" id="UP000093482">
    <property type="component" value="Unassembled WGS sequence"/>
</dbReference>
<gene>
    <name evidence="2" type="ORF">A6K76_02070</name>
</gene>
<organism evidence="2 3">
    <name type="scientific">Caryophanon latum</name>
    <dbReference type="NCBI Taxonomy" id="33977"/>
    <lineage>
        <taxon>Bacteria</taxon>
        <taxon>Bacillati</taxon>
        <taxon>Bacillota</taxon>
        <taxon>Bacilli</taxon>
        <taxon>Bacillales</taxon>
        <taxon>Caryophanaceae</taxon>
        <taxon>Caryophanon</taxon>
    </lineage>
</organism>
<dbReference type="SUPFAM" id="SSF48452">
    <property type="entry name" value="TPR-like"/>
    <property type="match status" value="1"/>
</dbReference>
<dbReference type="Gene3D" id="1.25.40.10">
    <property type="entry name" value="Tetratricopeptide repeat domain"/>
    <property type="match status" value="1"/>
</dbReference>
<sequence>MQTHYSKLIDSLHYLIDEQRYDELYIQLQFSIPLLVEQGEINALKRIFERAIPLLLEQHQLMYTRALLQLVIPHVPKQDADLYSLLQLALGHVYFLLSEKELAITHYRESLSYLMCCEPVHVARVGIVQSNLAFLTASDDSIESQLSYGRMITVLKHMDPKPLAHDDQIAAFSFYFETCLRAKRFDEAQRILNKWEQLDFSTSTRQQLQLMTYKMMFHHAKAQYDEALAVGSSVLQTFDQTKNISIFLSIYTILMECYTMRGDDDNAAALQQRRNELELELLLERQAITQRFPINFHSPLPQTSSLSDIMKEMETYEEPYVVVVFDLSTNEQAVQADYLQQLHAHITEDDHLLYSAALKNDQSLYVFRGDEHTVHPKLQLVESAMPFPMTFGYCSSTYDDSFTFDQCMQMCYAYIYYAYSQKNSQV</sequence>
<dbReference type="EMBL" id="MATO01000034">
    <property type="protein sequence ID" value="OCS90860.1"/>
    <property type="molecule type" value="Genomic_DNA"/>
</dbReference>
<protein>
    <recommendedName>
        <fullName evidence="4">MalT-like TPR region domain-containing protein</fullName>
    </recommendedName>
</protein>
<reference evidence="2 3" key="1">
    <citation type="submission" date="2016-07" db="EMBL/GenBank/DDBJ databases">
        <title>Caryophanon latum genome sequencing.</title>
        <authorList>
            <person name="Verma A."/>
            <person name="Pal Y."/>
            <person name="Krishnamurthi S."/>
        </authorList>
    </citation>
    <scope>NUCLEOTIDE SEQUENCE [LARGE SCALE GENOMIC DNA]</scope>
    <source>
        <strain evidence="2 3">DSM 14151</strain>
    </source>
</reference>
<dbReference type="InterPro" id="IPR011990">
    <property type="entry name" value="TPR-like_helical_dom_sf"/>
</dbReference>
<proteinExistence type="predicted"/>
<evidence type="ECO:0008006" key="4">
    <source>
        <dbReference type="Google" id="ProtNLM"/>
    </source>
</evidence>
<keyword evidence="3" id="KW-1185">Reference proteome</keyword>
<accession>A0A1C0YUN2</accession>
<feature type="coiled-coil region" evidence="1">
    <location>
        <begin position="260"/>
        <end position="287"/>
    </location>
</feature>
<dbReference type="AlphaFoldDB" id="A0A1C0YUN2"/>
<comment type="caution">
    <text evidence="2">The sequence shown here is derived from an EMBL/GenBank/DDBJ whole genome shotgun (WGS) entry which is preliminary data.</text>
</comment>
<keyword evidence="1" id="KW-0175">Coiled coil</keyword>
<name>A0A1C0YUN2_9BACL</name>
<dbReference type="RefSeq" id="WP_066464329.1">
    <property type="nucleotide sequence ID" value="NZ_MATO01000034.1"/>
</dbReference>
<evidence type="ECO:0000256" key="1">
    <source>
        <dbReference type="SAM" id="Coils"/>
    </source>
</evidence>
<evidence type="ECO:0000313" key="3">
    <source>
        <dbReference type="Proteomes" id="UP000093482"/>
    </source>
</evidence>